<feature type="domain" description="C3H1-type" evidence="8">
    <location>
        <begin position="198"/>
        <end position="224"/>
    </location>
</feature>
<keyword evidence="5 6" id="KW-0862">Zinc</keyword>
<evidence type="ECO:0000313" key="9">
    <source>
        <dbReference type="Ensembl" id="ENSSAUP00010002545.1"/>
    </source>
</evidence>
<evidence type="ECO:0000256" key="5">
    <source>
        <dbReference type="ARBA" id="ARBA00022833"/>
    </source>
</evidence>
<dbReference type="SUPFAM" id="SSF90229">
    <property type="entry name" value="CCCH zinc finger"/>
    <property type="match status" value="2"/>
</dbReference>
<feature type="region of interest" description="Disordered" evidence="7">
    <location>
        <begin position="757"/>
        <end position="861"/>
    </location>
</feature>
<dbReference type="GO" id="GO:0045892">
    <property type="term" value="P:negative regulation of DNA-templated transcription"/>
    <property type="evidence" value="ECO:0007669"/>
    <property type="project" value="InterPro"/>
</dbReference>
<evidence type="ECO:0000259" key="8">
    <source>
        <dbReference type="PROSITE" id="PS50103"/>
    </source>
</evidence>
<dbReference type="InterPro" id="IPR054361">
    <property type="entry name" value="Znf-CCCH_ZC3H4/6/8"/>
</dbReference>
<reference evidence="9" key="1">
    <citation type="submission" date="2021-04" db="EMBL/GenBank/DDBJ databases">
        <authorList>
            <consortium name="Wellcome Sanger Institute Data Sharing"/>
        </authorList>
    </citation>
    <scope>NUCLEOTIDE SEQUENCE [LARGE SCALE GENOMIC DNA]</scope>
</reference>
<dbReference type="PANTHER" id="PTHR13119">
    <property type="entry name" value="ZINC FINGER CCCH DOMAIN-CONTAINING PROTEI"/>
    <property type="match status" value="1"/>
</dbReference>
<evidence type="ECO:0000256" key="7">
    <source>
        <dbReference type="SAM" id="MobiDB-lite"/>
    </source>
</evidence>
<evidence type="ECO:0000256" key="3">
    <source>
        <dbReference type="ARBA" id="ARBA00022737"/>
    </source>
</evidence>
<dbReference type="GO" id="GO:0005634">
    <property type="term" value="C:nucleus"/>
    <property type="evidence" value="ECO:0007669"/>
    <property type="project" value="TreeGrafter"/>
</dbReference>
<feature type="compositionally biased region" description="Polar residues" evidence="7">
    <location>
        <begin position="781"/>
        <end position="791"/>
    </location>
</feature>
<keyword evidence="3" id="KW-0677">Repeat</keyword>
<keyword evidence="1" id="KW-0597">Phosphoprotein</keyword>
<dbReference type="InterPro" id="IPR045124">
    <property type="entry name" value="Su(sable)-like"/>
</dbReference>
<dbReference type="PROSITE" id="PS50103">
    <property type="entry name" value="ZF_C3H1"/>
    <property type="match status" value="3"/>
</dbReference>
<feature type="compositionally biased region" description="Low complexity" evidence="7">
    <location>
        <begin position="757"/>
        <end position="776"/>
    </location>
</feature>
<dbReference type="GeneID" id="115579552"/>
<dbReference type="Gene3D" id="4.10.1000.10">
    <property type="entry name" value="Zinc finger, CCCH-type"/>
    <property type="match status" value="1"/>
</dbReference>
<dbReference type="GeneTree" id="ENSGT00940000157396"/>
<protein>
    <submittedName>
        <fullName evidence="9">Uncharacterized LOC115579552</fullName>
    </submittedName>
</protein>
<feature type="domain" description="C3H1-type" evidence="8">
    <location>
        <begin position="227"/>
        <end position="254"/>
    </location>
</feature>
<feature type="compositionally biased region" description="Basic residues" evidence="7">
    <location>
        <begin position="138"/>
        <end position="148"/>
    </location>
</feature>
<dbReference type="Ensembl" id="ENSSAUT00010002686.1">
    <property type="protein sequence ID" value="ENSSAUP00010002545.1"/>
    <property type="gene ID" value="ENSSAUG00010001239.1"/>
</dbReference>
<dbReference type="Pfam" id="PF14608">
    <property type="entry name" value="zf-CCCH_2"/>
    <property type="match status" value="1"/>
</dbReference>
<keyword evidence="4 6" id="KW-0863">Zinc-finger</keyword>
<dbReference type="InParanoid" id="A0A671TMM4"/>
<proteinExistence type="predicted"/>
<feature type="region of interest" description="Disordered" evidence="7">
    <location>
        <begin position="877"/>
        <end position="898"/>
    </location>
</feature>
<evidence type="ECO:0000256" key="4">
    <source>
        <dbReference type="ARBA" id="ARBA00022771"/>
    </source>
</evidence>
<feature type="zinc finger region" description="C3H1-type" evidence="6">
    <location>
        <begin position="255"/>
        <end position="278"/>
    </location>
</feature>
<dbReference type="PANTHER" id="PTHR13119:SF23">
    <property type="entry name" value="ZINC FINGER CCCH DOMAIN-CONTAINING PROTEIN 4"/>
    <property type="match status" value="1"/>
</dbReference>
<keyword evidence="2 6" id="KW-0479">Metal-binding</keyword>
<feature type="domain" description="C3H1-type" evidence="8">
    <location>
        <begin position="255"/>
        <end position="278"/>
    </location>
</feature>
<feature type="region of interest" description="Disordered" evidence="7">
    <location>
        <begin position="103"/>
        <end position="173"/>
    </location>
</feature>
<feature type="compositionally biased region" description="Basic and acidic residues" evidence="7">
    <location>
        <begin position="879"/>
        <end position="898"/>
    </location>
</feature>
<dbReference type="InterPro" id="IPR036855">
    <property type="entry name" value="Znf_CCCH_sf"/>
</dbReference>
<reference evidence="9" key="2">
    <citation type="submission" date="2025-08" db="UniProtKB">
        <authorList>
            <consortium name="Ensembl"/>
        </authorList>
    </citation>
    <scope>IDENTIFICATION</scope>
</reference>
<reference evidence="9" key="3">
    <citation type="submission" date="2025-09" db="UniProtKB">
        <authorList>
            <consortium name="Ensembl"/>
        </authorList>
    </citation>
    <scope>IDENTIFICATION</scope>
</reference>
<feature type="region of interest" description="Disordered" evidence="7">
    <location>
        <begin position="300"/>
        <end position="353"/>
    </location>
</feature>
<dbReference type="SMART" id="SM00356">
    <property type="entry name" value="ZnF_C3H1"/>
    <property type="match status" value="3"/>
</dbReference>
<keyword evidence="10" id="KW-1185">Reference proteome</keyword>
<dbReference type="Pfam" id="PF22623">
    <property type="entry name" value="zf-CCCH_9"/>
    <property type="match status" value="1"/>
</dbReference>
<evidence type="ECO:0000256" key="6">
    <source>
        <dbReference type="PROSITE-ProRule" id="PRU00723"/>
    </source>
</evidence>
<dbReference type="RefSeq" id="XP_030268967.1">
    <property type="nucleotide sequence ID" value="XM_030413107.1"/>
</dbReference>
<dbReference type="OrthoDB" id="411372at2759"/>
<feature type="zinc finger region" description="C3H1-type" evidence="6">
    <location>
        <begin position="227"/>
        <end position="254"/>
    </location>
</feature>
<feature type="compositionally biased region" description="Basic and acidic residues" evidence="7">
    <location>
        <begin position="128"/>
        <end position="137"/>
    </location>
</feature>
<dbReference type="Pfam" id="PF18345">
    <property type="entry name" value="zf_CCCH_4"/>
    <property type="match status" value="1"/>
</dbReference>
<dbReference type="GO" id="GO:0008270">
    <property type="term" value="F:zinc ion binding"/>
    <property type="evidence" value="ECO:0007669"/>
    <property type="project" value="UniProtKB-KW"/>
</dbReference>
<feature type="zinc finger region" description="C3H1-type" evidence="6">
    <location>
        <begin position="198"/>
        <end position="224"/>
    </location>
</feature>
<feature type="region of interest" description="Disordered" evidence="7">
    <location>
        <begin position="410"/>
        <end position="431"/>
    </location>
</feature>
<accession>A0A671TMM4</accession>
<evidence type="ECO:0000256" key="1">
    <source>
        <dbReference type="ARBA" id="ARBA00022553"/>
    </source>
</evidence>
<feature type="compositionally biased region" description="Basic and acidic residues" evidence="7">
    <location>
        <begin position="74"/>
        <end position="87"/>
    </location>
</feature>
<feature type="region of interest" description="Disordered" evidence="7">
    <location>
        <begin position="637"/>
        <end position="656"/>
    </location>
</feature>
<gene>
    <name evidence="9" type="primary">LOC115579552</name>
</gene>
<sequence>MSFATLFTRLSAAAEEVSSPGHRAFTRSKGTDDGNGGNDRKRGPQGEQTGPYTKKRCYRAQTTRTYNATEDESEAKHYRVHTTDSEHQGAGFTKELRHHRNQADHVNMSHKGQTYQTRSNRNVNKQQEQNKKTEGRRTQHQQRGRGRPAYRGAGHHSGPTLRKHGEGRKRENYKQEFQEKRTRFMTQEFKDQNVIVVDGRSLCRHFLYGRCIKGDDCQLEHVQGYNNLIKELCKFYVQGFCSKGDSCPYMHKSFPCRFFHRKGKCCHGEDCRFSHEMLNELTSKLLDESLKRESDLHELAKKAEQESRGQPADTDESNIIEATTTPDMFKQPLRPNFYRSGDTNAEQEAPLCQPEEVVNDVVEAVPPHASDADQPQSPPSTNLTQEEPVCYSVEAVLGPQLSKPFSRFLTTPRSQGPTSLSTSDCMTGSANQSKVPYSVDAVLRSWKSVEHSSFGDKPIPPTAQFASFTPKTHFEEITDAHLSSETLVKEVLSSVNTRKETNKSKERLFKSLPSLQVHTSQVSETLPNSTVAYGDNRKQAAQTAFQEVKSELLSTDITYSGTCKGEGVLPSGPSSQISSSKHPAQLRPHLSGLVSDSQGSFKPFCPSSGPIKSNDSAISVSHYLAPKQPTKIYMHSKDTQSGRNLGSKQHHSTETKAECSRKMVHCGDSSVGCKKTTKTPYRSLFASPITDAPQPIDNCGTSSSCCHDLIQPSCTAPQTSDSRGAHLKTALEPDKASARPFLSLFAAPLSAAPLPCVQSQPDYSKSSSSSKQSVRSLVDASLSQDSKQKASNVEEPLQYPVSHTPRSPDFSSDAEMGKDGSTGHINQPVKQRGTPVCSPACSGDSPSSTTAHRHKGSAGTTAANSVLKTLFLSLSPYHQDGEHQDSVTSGIEEKDKSS</sequence>
<dbReference type="InterPro" id="IPR000571">
    <property type="entry name" value="Znf_CCCH"/>
</dbReference>
<dbReference type="AlphaFoldDB" id="A0A671TMM4"/>
<organism evidence="9 10">
    <name type="scientific">Sparus aurata</name>
    <name type="common">Gilthead sea bream</name>
    <dbReference type="NCBI Taxonomy" id="8175"/>
    <lineage>
        <taxon>Eukaryota</taxon>
        <taxon>Metazoa</taxon>
        <taxon>Chordata</taxon>
        <taxon>Craniata</taxon>
        <taxon>Vertebrata</taxon>
        <taxon>Euteleostomi</taxon>
        <taxon>Actinopterygii</taxon>
        <taxon>Neopterygii</taxon>
        <taxon>Teleostei</taxon>
        <taxon>Neoteleostei</taxon>
        <taxon>Acanthomorphata</taxon>
        <taxon>Eupercaria</taxon>
        <taxon>Spariformes</taxon>
        <taxon>Sparidae</taxon>
        <taxon>Sparus</taxon>
    </lineage>
</organism>
<feature type="compositionally biased region" description="Polar residues" evidence="7">
    <location>
        <begin position="110"/>
        <end position="127"/>
    </location>
</feature>
<dbReference type="OMA" id="QGADCKF"/>
<evidence type="ECO:0000313" key="10">
    <source>
        <dbReference type="Proteomes" id="UP000472265"/>
    </source>
</evidence>
<dbReference type="GO" id="GO:0003723">
    <property type="term" value="F:RNA binding"/>
    <property type="evidence" value="ECO:0007669"/>
    <property type="project" value="InterPro"/>
</dbReference>
<evidence type="ECO:0000256" key="2">
    <source>
        <dbReference type="ARBA" id="ARBA00022723"/>
    </source>
</evidence>
<feature type="region of interest" description="Disordered" evidence="7">
    <location>
        <begin position="13"/>
        <end position="90"/>
    </location>
</feature>
<name>A0A671TMM4_SPAAU</name>
<dbReference type="Proteomes" id="UP000472265">
    <property type="component" value="Chromosome 1"/>
</dbReference>